<organism evidence="1 2">
    <name type="scientific">Dactylonectria estremocensis</name>
    <dbReference type="NCBI Taxonomy" id="1079267"/>
    <lineage>
        <taxon>Eukaryota</taxon>
        <taxon>Fungi</taxon>
        <taxon>Dikarya</taxon>
        <taxon>Ascomycota</taxon>
        <taxon>Pezizomycotina</taxon>
        <taxon>Sordariomycetes</taxon>
        <taxon>Hypocreomycetidae</taxon>
        <taxon>Hypocreales</taxon>
        <taxon>Nectriaceae</taxon>
        <taxon>Dactylonectria</taxon>
    </lineage>
</organism>
<evidence type="ECO:0000313" key="1">
    <source>
        <dbReference type="EMBL" id="KAH7149531.1"/>
    </source>
</evidence>
<dbReference type="AlphaFoldDB" id="A0A9P9F0D9"/>
<name>A0A9P9F0D9_9HYPO</name>
<dbReference type="Proteomes" id="UP000717696">
    <property type="component" value="Unassembled WGS sequence"/>
</dbReference>
<evidence type="ECO:0000313" key="2">
    <source>
        <dbReference type="Proteomes" id="UP000717696"/>
    </source>
</evidence>
<protein>
    <submittedName>
        <fullName evidence="1">Uncharacterized protein</fullName>
    </submittedName>
</protein>
<accession>A0A9P9F0D9</accession>
<reference evidence="1" key="1">
    <citation type="journal article" date="2021" name="Nat. Commun.">
        <title>Genetic determinants of endophytism in the Arabidopsis root mycobiome.</title>
        <authorList>
            <person name="Mesny F."/>
            <person name="Miyauchi S."/>
            <person name="Thiergart T."/>
            <person name="Pickel B."/>
            <person name="Atanasova L."/>
            <person name="Karlsson M."/>
            <person name="Huettel B."/>
            <person name="Barry K.W."/>
            <person name="Haridas S."/>
            <person name="Chen C."/>
            <person name="Bauer D."/>
            <person name="Andreopoulos W."/>
            <person name="Pangilinan J."/>
            <person name="LaButti K."/>
            <person name="Riley R."/>
            <person name="Lipzen A."/>
            <person name="Clum A."/>
            <person name="Drula E."/>
            <person name="Henrissat B."/>
            <person name="Kohler A."/>
            <person name="Grigoriev I.V."/>
            <person name="Martin F.M."/>
            <person name="Hacquard S."/>
        </authorList>
    </citation>
    <scope>NUCLEOTIDE SEQUENCE</scope>
    <source>
        <strain evidence="1">MPI-CAGE-AT-0021</strain>
    </source>
</reference>
<proteinExistence type="predicted"/>
<dbReference type="EMBL" id="JAGMUU010000007">
    <property type="protein sequence ID" value="KAH7149531.1"/>
    <property type="molecule type" value="Genomic_DNA"/>
</dbReference>
<sequence length="153" mass="16742">MDSRASFNALLPALANYAKCPLPTKHTARRLGYTGSKSTTSTRIKHPCTMSRAAGIDRCRISPFLFPALFSLSCLAATGLRTLWLKAQGSRLKAQGSRLKAQTPCLHPMAAFPVLRRHHPGLRYHTHETGASHPGRETLLRSDSIALQLSTPL</sequence>
<gene>
    <name evidence="1" type="ORF">B0J13DRAFT_308035</name>
</gene>
<keyword evidence="2" id="KW-1185">Reference proteome</keyword>
<comment type="caution">
    <text evidence="1">The sequence shown here is derived from an EMBL/GenBank/DDBJ whole genome shotgun (WGS) entry which is preliminary data.</text>
</comment>